<dbReference type="GO" id="GO:0016787">
    <property type="term" value="F:hydrolase activity"/>
    <property type="evidence" value="ECO:0007669"/>
    <property type="project" value="UniProtKB-KW"/>
</dbReference>
<evidence type="ECO:0000313" key="7">
    <source>
        <dbReference type="EMBL" id="HFC46286.1"/>
    </source>
</evidence>
<sequence length="493" mass="57279">MRSSLVKGAEKDHSHPWVLQVDDEQTPILPSGKEILETLWARGLSGERLLKVHSDIVDKWITGLYDRLSPELQEGISLIALGGYGRQELYPFSDIDLMILFEPSQEPKLDDICNAIFYPLWDANREVGHGVRTIDDCIKEAENDFFLLVSFLDARLIAGDTWLFNNFIKNIFSRFIEGQRRQFVESLIDHRTERLKRFGDNAYLLEPHIKDGRGGLRDFHTIIWISKVLFGIQNLRGIEKEDIISHEEFERLRAALSELVKIRNRLHFVSNKKNDRLFFEYQVEIARLLKFTDKKSMLGVEQFMKEVHEALNAISSITDLYLEHVHEVLHPRAHEYSATPLEDGIEIINGRIVIDSKERLVNDKTLLMKVFYYSAREDAPLHYRTKKIIRECTKLIDDSFRHSKKCKNWFLDALATSRDPKGLLFVMHHETDVLCNYIPEFSNIKALAQYDVYHVNTVDIHLIETVKQISLLKESEKGLFQSLSNPKILYLAG</sequence>
<feature type="non-terminal residue" evidence="7">
    <location>
        <position position="493"/>
    </location>
</feature>
<organism evidence="7">
    <name type="scientific">Dissulfuribacter thermophilus</name>
    <dbReference type="NCBI Taxonomy" id="1156395"/>
    <lineage>
        <taxon>Bacteria</taxon>
        <taxon>Pseudomonadati</taxon>
        <taxon>Thermodesulfobacteriota</taxon>
        <taxon>Dissulfuribacteria</taxon>
        <taxon>Dissulfuribacterales</taxon>
        <taxon>Dissulfuribacteraceae</taxon>
        <taxon>Dissulfuribacter</taxon>
    </lineage>
</organism>
<dbReference type="PANTHER" id="PTHR47320">
    <property type="entry name" value="BIFUNCTIONAL URIDYLYLTRANSFERASE/URIDYLYL-REMOVING ENZYME"/>
    <property type="match status" value="1"/>
</dbReference>
<reference evidence="7" key="1">
    <citation type="journal article" date="2020" name="mSystems">
        <title>Genome- and Community-Level Interaction Insights into Carbon Utilization and Element Cycling Functions of Hydrothermarchaeota in Hydrothermal Sediment.</title>
        <authorList>
            <person name="Zhou Z."/>
            <person name="Liu Y."/>
            <person name="Xu W."/>
            <person name="Pan J."/>
            <person name="Luo Z.H."/>
            <person name="Li M."/>
        </authorList>
    </citation>
    <scope>NUCLEOTIDE SEQUENCE [LARGE SCALE GENOMIC DNA]</scope>
    <source>
        <strain evidence="7">HyVt-503</strain>
    </source>
</reference>
<evidence type="ECO:0000256" key="5">
    <source>
        <dbReference type="ARBA" id="ARBA00023268"/>
    </source>
</evidence>
<dbReference type="HAMAP" id="MF_00277">
    <property type="entry name" value="PII_uridylyl_transf"/>
    <property type="match status" value="1"/>
</dbReference>
<dbReference type="Gene3D" id="1.20.120.330">
    <property type="entry name" value="Nucleotidyltransferases domain 2"/>
    <property type="match status" value="1"/>
</dbReference>
<dbReference type="CDD" id="cd05401">
    <property type="entry name" value="NT_GlnE_GlnD_like"/>
    <property type="match status" value="1"/>
</dbReference>
<dbReference type="SUPFAM" id="SSF81301">
    <property type="entry name" value="Nucleotidyltransferase"/>
    <property type="match status" value="1"/>
</dbReference>
<dbReference type="Pfam" id="PF08335">
    <property type="entry name" value="GlnD_UR_UTase"/>
    <property type="match status" value="1"/>
</dbReference>
<dbReference type="Proteomes" id="UP000885797">
    <property type="component" value="Unassembled WGS sequence"/>
</dbReference>
<dbReference type="PANTHER" id="PTHR47320:SF1">
    <property type="entry name" value="BIFUNCTIONAL URIDYLYLTRANSFERASE_URIDYLYL-REMOVING ENZYME"/>
    <property type="match status" value="1"/>
</dbReference>
<name>A0A7V2WSI9_9BACT</name>
<comment type="caution">
    <text evidence="7">The sequence shown here is derived from an EMBL/GenBank/DDBJ whole genome shotgun (WGS) entry which is preliminary data.</text>
</comment>
<keyword evidence="2 7" id="KW-0548">Nucleotidyltransferase</keyword>
<protein>
    <submittedName>
        <fullName evidence="7">[protein-PII] uridylyltransferase</fullName>
    </submittedName>
</protein>
<dbReference type="InterPro" id="IPR013546">
    <property type="entry name" value="PII_UdlTrfase/GS_AdlTrfase"/>
</dbReference>
<dbReference type="EMBL" id="DRND01000020">
    <property type="protein sequence ID" value="HFC46286.1"/>
    <property type="molecule type" value="Genomic_DNA"/>
</dbReference>
<dbReference type="AlphaFoldDB" id="A0A7V2WSI9"/>
<accession>A0A7V2WSI9</accession>
<dbReference type="InterPro" id="IPR043519">
    <property type="entry name" value="NT_sf"/>
</dbReference>
<evidence type="ECO:0000256" key="1">
    <source>
        <dbReference type="ARBA" id="ARBA00022679"/>
    </source>
</evidence>
<dbReference type="GO" id="GO:0008773">
    <property type="term" value="F:[protein-PII] uridylyltransferase activity"/>
    <property type="evidence" value="ECO:0007669"/>
    <property type="project" value="InterPro"/>
</dbReference>
<dbReference type="InterPro" id="IPR010043">
    <property type="entry name" value="UTase/UR"/>
</dbReference>
<evidence type="ECO:0000256" key="2">
    <source>
        <dbReference type="ARBA" id="ARBA00022695"/>
    </source>
</evidence>
<keyword evidence="4" id="KW-0460">Magnesium</keyword>
<keyword evidence="1" id="KW-0808">Transferase</keyword>
<feature type="domain" description="PII-uridylyltransferase/Glutamine-synthetase adenylyltransferase" evidence="6">
    <location>
        <begin position="182"/>
        <end position="319"/>
    </location>
</feature>
<proteinExistence type="inferred from homology"/>
<evidence type="ECO:0000256" key="3">
    <source>
        <dbReference type="ARBA" id="ARBA00022801"/>
    </source>
</evidence>
<keyword evidence="3" id="KW-0378">Hydrolase</keyword>
<dbReference type="SUPFAM" id="SSF81593">
    <property type="entry name" value="Nucleotidyltransferase substrate binding subunit/domain"/>
    <property type="match status" value="1"/>
</dbReference>
<evidence type="ECO:0000259" key="6">
    <source>
        <dbReference type="Pfam" id="PF08335"/>
    </source>
</evidence>
<gene>
    <name evidence="7" type="ORF">ENJ63_00215</name>
</gene>
<evidence type="ECO:0000256" key="4">
    <source>
        <dbReference type="ARBA" id="ARBA00022842"/>
    </source>
</evidence>
<keyword evidence="5" id="KW-0511">Multifunctional enzyme</keyword>